<keyword evidence="1" id="KW-1133">Transmembrane helix</keyword>
<keyword evidence="1" id="KW-0479">Metal-binding</keyword>
<dbReference type="Proteomes" id="UP000006757">
    <property type="component" value="Unassembled WGS sequence"/>
</dbReference>
<feature type="region of interest" description="Disordered" evidence="3">
    <location>
        <begin position="315"/>
        <end position="395"/>
    </location>
</feature>
<sequence>MGVFSWFSKSGSKGYEERLAKLASEIEAAKTHLSEVRLRERRFKLAINAYGIGLWAIWVGLWYFDQIPWGLVGWSSHGNEARAVGTAIVAAGPILLLSIIFTRIRISDETRLRLLLSKQRTAIDEIKKATNYDSTRKLIEQYDETGGPQRGQQRGPQSAPNTPPSAGSGPSTPNNAQGGQPGAPNAPGPQGPQGPVGPDGTPRAPGHLAGGTPRRALLADAHAGDPADPPYAREEVCKRRRTSTRSCAASASGTTDWWEASGSGSVCVGEFRRAAQAAENKYALVCAECFRHNGLVGSKREWERMRCNHLNPSPLQRAAEAGDDDMFSTPGPIDTPSKPVTLRSAPSPTPLRRRLAGQRAGPGSSRLSTEVFSAQDDSDEEGDSVDDAMDVDKDK</sequence>
<feature type="domain" description="Lunapark zinc ribbon" evidence="4">
    <location>
        <begin position="276"/>
        <end position="306"/>
    </location>
</feature>
<keyword evidence="6" id="KW-1185">Reference proteome</keyword>
<gene>
    <name evidence="5" type="ORF">A1Q2_01965</name>
</gene>
<dbReference type="GO" id="GO:0098826">
    <property type="term" value="C:endoplasmic reticulum tubular network membrane"/>
    <property type="evidence" value="ECO:0007669"/>
    <property type="project" value="UniProtKB-UniRule"/>
</dbReference>
<comment type="function">
    <text evidence="1">Plays a role in determining ER morphology.</text>
</comment>
<dbReference type="Pfam" id="PF10058">
    <property type="entry name" value="Zn_ribbon_10"/>
    <property type="match status" value="1"/>
</dbReference>
<dbReference type="OrthoDB" id="1725934at2759"/>
<comment type="caution">
    <text evidence="5">The sequence shown here is derived from an EMBL/GenBank/DDBJ whole genome shotgun (WGS) entry which is preliminary data.</text>
</comment>
<dbReference type="InterPro" id="IPR019273">
    <property type="entry name" value="Lunapark_Znf"/>
</dbReference>
<comment type="similarity">
    <text evidence="1">Belongs to the lunapark family.</text>
</comment>
<dbReference type="GO" id="GO:0071788">
    <property type="term" value="P:endoplasmic reticulum tubular network maintenance"/>
    <property type="evidence" value="ECO:0007669"/>
    <property type="project" value="UniProtKB-UniRule"/>
</dbReference>
<keyword evidence="1" id="KW-0472">Membrane</keyword>
<proteinExistence type="inferred from homology"/>
<keyword evidence="1" id="KW-0812">Transmembrane</keyword>
<reference evidence="5 6" key="1">
    <citation type="journal article" date="2012" name="Eukaryot. Cell">
        <title>Genome sequence of the Trichosporon asahii environmental strain CBS 8904.</title>
        <authorList>
            <person name="Yang R.Y."/>
            <person name="Li H.T."/>
            <person name="Zhu H."/>
            <person name="Zhou G.P."/>
            <person name="Wang M."/>
            <person name="Wang L."/>
        </authorList>
    </citation>
    <scope>NUCLEOTIDE SEQUENCE [LARGE SCALE GENOMIC DNA]</scope>
    <source>
        <strain evidence="5 6">CBS 8904</strain>
    </source>
</reference>
<organism evidence="5 6">
    <name type="scientific">Trichosporon asahii var. asahii (strain CBS 8904)</name>
    <name type="common">Yeast</name>
    <dbReference type="NCBI Taxonomy" id="1220162"/>
    <lineage>
        <taxon>Eukaryota</taxon>
        <taxon>Fungi</taxon>
        <taxon>Dikarya</taxon>
        <taxon>Basidiomycota</taxon>
        <taxon>Agaricomycotina</taxon>
        <taxon>Tremellomycetes</taxon>
        <taxon>Trichosporonales</taxon>
        <taxon>Trichosporonaceae</taxon>
        <taxon>Trichosporon</taxon>
    </lineage>
</organism>
<dbReference type="InParanoid" id="K1WRX6"/>
<accession>K1WRX6</accession>
<dbReference type="PANTHER" id="PTHR22166">
    <property type="entry name" value="ENDOPLASMIC RETICULUM JUNCTION FORMATION PROTEIN LUNAPARK"/>
    <property type="match status" value="1"/>
</dbReference>
<dbReference type="InterPro" id="IPR040115">
    <property type="entry name" value="Lnp"/>
</dbReference>
<evidence type="ECO:0000256" key="2">
    <source>
        <dbReference type="SAM" id="Coils"/>
    </source>
</evidence>
<keyword evidence="1" id="KW-0863">Zinc-finger</keyword>
<feature type="compositionally biased region" description="Acidic residues" evidence="3">
    <location>
        <begin position="376"/>
        <end position="389"/>
    </location>
</feature>
<evidence type="ECO:0000256" key="3">
    <source>
        <dbReference type="SAM" id="MobiDB-lite"/>
    </source>
</evidence>
<keyword evidence="1" id="KW-0862">Zinc</keyword>
<feature type="region of interest" description="Disordered" evidence="3">
    <location>
        <begin position="145"/>
        <end position="244"/>
    </location>
</feature>
<feature type="coiled-coil region" evidence="2">
    <location>
        <begin position="12"/>
        <end position="39"/>
    </location>
</feature>
<dbReference type="STRING" id="1220162.K1WRX6"/>
<feature type="transmembrane region" description="Helical" evidence="1">
    <location>
        <begin position="84"/>
        <end position="104"/>
    </location>
</feature>
<dbReference type="AlphaFoldDB" id="K1WRX6"/>
<feature type="compositionally biased region" description="Low complexity" evidence="3">
    <location>
        <begin position="146"/>
        <end position="183"/>
    </location>
</feature>
<evidence type="ECO:0000259" key="4">
    <source>
        <dbReference type="Pfam" id="PF10058"/>
    </source>
</evidence>
<keyword evidence="2" id="KW-0175">Coiled coil</keyword>
<dbReference type="GO" id="GO:0008270">
    <property type="term" value="F:zinc ion binding"/>
    <property type="evidence" value="ECO:0007669"/>
    <property type="project" value="UniProtKB-KW"/>
</dbReference>
<dbReference type="HOGENOM" id="CLU_043850_1_0_1"/>
<evidence type="ECO:0000313" key="5">
    <source>
        <dbReference type="EMBL" id="EKD03739.1"/>
    </source>
</evidence>
<dbReference type="EMBL" id="AMBO01000241">
    <property type="protein sequence ID" value="EKD03739.1"/>
    <property type="molecule type" value="Genomic_DNA"/>
</dbReference>
<dbReference type="eggNOG" id="KOG2846">
    <property type="taxonomic scope" value="Eukaryota"/>
</dbReference>
<keyword evidence="1" id="KW-0256">Endoplasmic reticulum</keyword>
<evidence type="ECO:0000313" key="6">
    <source>
        <dbReference type="Proteomes" id="UP000006757"/>
    </source>
</evidence>
<dbReference type="PANTHER" id="PTHR22166:SF12">
    <property type="entry name" value="ENDOPLASMIC RETICULUM JUNCTION FORMATION PROTEIN LUNAPARK"/>
    <property type="match status" value="1"/>
</dbReference>
<protein>
    <recommendedName>
        <fullName evidence="1">Endoplasmic reticulum junction formation protein lunapark</fullName>
    </recommendedName>
</protein>
<comment type="subcellular location">
    <subcellularLocation>
        <location evidence="1">Endoplasmic reticulum membrane</location>
        <topology evidence="1">Multi-pass membrane protein</topology>
    </subcellularLocation>
</comment>
<dbReference type="OMA" id="KEPENSH"/>
<feature type="transmembrane region" description="Helical" evidence="1">
    <location>
        <begin position="45"/>
        <end position="64"/>
    </location>
</feature>
<feature type="compositionally biased region" description="Low complexity" evidence="3">
    <location>
        <begin position="216"/>
        <end position="226"/>
    </location>
</feature>
<name>K1WRX6_TRIAC</name>
<evidence type="ECO:0000256" key="1">
    <source>
        <dbReference type="RuleBase" id="RU367073"/>
    </source>
</evidence>
<dbReference type="GO" id="GO:1903373">
    <property type="term" value="P:positive regulation of endoplasmic reticulum tubular network organization"/>
    <property type="evidence" value="ECO:0007669"/>
    <property type="project" value="UniProtKB-UniRule"/>
</dbReference>
<comment type="domain">
    <text evidence="1">The C4-type zinc finger motif is necessary both for its ER three-way tubular junction localization and formation.</text>
</comment>